<dbReference type="InterPro" id="IPR015797">
    <property type="entry name" value="NUDIX_hydrolase-like_dom_sf"/>
</dbReference>
<sequence>MSADQTFQGVVDRYNGITVDSKDEPCDQNQFLTQLIISLRKWDDEQKRCIWFKVHIKDAAWVPVLANEGFNFHHSRDNFVMMYKWLLKNRKANLPPASHTNLGVGGLVCNDNNEILVVTEKHFEYAHWKLPGGYVERGEDIKHAAIREVKEETGVDAVFESMITLRHTHNAMFGNSDIYIVVMLKAITTDITKSEEEIKDCKWMKIDEYLNHPHAHEFNRFIVKQALQLNENNIKLNLLKSNVTISSWSRDITSLVVDVSSEHQQ</sequence>
<evidence type="ECO:0000256" key="2">
    <source>
        <dbReference type="ARBA" id="ARBA00022801"/>
    </source>
</evidence>
<dbReference type="Pfam" id="PF00293">
    <property type="entry name" value="NUDIX"/>
    <property type="match status" value="1"/>
</dbReference>
<dbReference type="FunFam" id="3.90.79.10:FF:000015">
    <property type="entry name" value="Nudix hydrolase 8"/>
    <property type="match status" value="1"/>
</dbReference>
<dbReference type="PANTHER" id="PTHR13994">
    <property type="entry name" value="NUDIX HYDROLASE RELATED"/>
    <property type="match status" value="1"/>
</dbReference>
<dbReference type="PANTHER" id="PTHR13994:SF13">
    <property type="entry name" value="FI03680P"/>
    <property type="match status" value="1"/>
</dbReference>
<dbReference type="Proteomes" id="UP000838756">
    <property type="component" value="Unassembled WGS sequence"/>
</dbReference>
<dbReference type="EMBL" id="CAKXAJ010025223">
    <property type="protein sequence ID" value="CAH2236821.1"/>
    <property type="molecule type" value="Genomic_DNA"/>
</dbReference>
<comment type="similarity">
    <text evidence="1 3">Belongs to the Nudix hydrolase family.</text>
</comment>
<dbReference type="CDD" id="cd04670">
    <property type="entry name" value="NUDIX_ASFGF2_Nudt6"/>
    <property type="match status" value="1"/>
</dbReference>
<keyword evidence="2 3" id="KW-0378">Hydrolase</keyword>
<evidence type="ECO:0000256" key="1">
    <source>
        <dbReference type="ARBA" id="ARBA00005582"/>
    </source>
</evidence>
<dbReference type="PRINTS" id="PR01356">
    <property type="entry name" value="GFGPROTEIN"/>
</dbReference>
<dbReference type="Gene3D" id="3.90.79.10">
    <property type="entry name" value="Nucleoside Triphosphate Pyrophosphohydrolase"/>
    <property type="match status" value="1"/>
</dbReference>
<accession>A0A8S4RJ78</accession>
<dbReference type="InterPro" id="IPR040618">
    <property type="entry name" value="Pre-Nudix"/>
</dbReference>
<evidence type="ECO:0000259" key="4">
    <source>
        <dbReference type="PROSITE" id="PS51462"/>
    </source>
</evidence>
<dbReference type="InterPro" id="IPR020084">
    <property type="entry name" value="NUDIX_hydrolase_CS"/>
</dbReference>
<dbReference type="SUPFAM" id="SSF55811">
    <property type="entry name" value="Nudix"/>
    <property type="match status" value="1"/>
</dbReference>
<dbReference type="Pfam" id="PF18290">
    <property type="entry name" value="Nudix_hydro"/>
    <property type="match status" value="1"/>
</dbReference>
<dbReference type="PROSITE" id="PS51462">
    <property type="entry name" value="NUDIX"/>
    <property type="match status" value="1"/>
</dbReference>
<dbReference type="PRINTS" id="PR00502">
    <property type="entry name" value="NUDIXFAMILY"/>
</dbReference>
<name>A0A8S4RJ78_9NEOP</name>
<dbReference type="InterPro" id="IPR020476">
    <property type="entry name" value="Nudix_hydrolase"/>
</dbReference>
<dbReference type="GO" id="GO:0047631">
    <property type="term" value="F:ADP-ribose diphosphatase activity"/>
    <property type="evidence" value="ECO:0007669"/>
    <property type="project" value="TreeGrafter"/>
</dbReference>
<comment type="caution">
    <text evidence="5">The sequence shown here is derived from an EMBL/GenBank/DDBJ whole genome shotgun (WGS) entry which is preliminary data.</text>
</comment>
<organism evidence="5 6">
    <name type="scientific">Pararge aegeria aegeria</name>
    <dbReference type="NCBI Taxonomy" id="348720"/>
    <lineage>
        <taxon>Eukaryota</taxon>
        <taxon>Metazoa</taxon>
        <taxon>Ecdysozoa</taxon>
        <taxon>Arthropoda</taxon>
        <taxon>Hexapoda</taxon>
        <taxon>Insecta</taxon>
        <taxon>Pterygota</taxon>
        <taxon>Neoptera</taxon>
        <taxon>Endopterygota</taxon>
        <taxon>Lepidoptera</taxon>
        <taxon>Glossata</taxon>
        <taxon>Ditrysia</taxon>
        <taxon>Papilionoidea</taxon>
        <taxon>Nymphalidae</taxon>
        <taxon>Satyrinae</taxon>
        <taxon>Satyrini</taxon>
        <taxon>Parargina</taxon>
        <taxon>Pararge</taxon>
    </lineage>
</organism>
<keyword evidence="6" id="KW-1185">Reference proteome</keyword>
<protein>
    <submittedName>
        <fullName evidence="5">Jg8572 protein</fullName>
    </submittedName>
</protein>
<dbReference type="PROSITE" id="PS00893">
    <property type="entry name" value="NUDIX_BOX"/>
    <property type="match status" value="1"/>
</dbReference>
<evidence type="ECO:0000313" key="5">
    <source>
        <dbReference type="EMBL" id="CAH2236821.1"/>
    </source>
</evidence>
<reference evidence="5" key="1">
    <citation type="submission" date="2022-03" db="EMBL/GenBank/DDBJ databases">
        <authorList>
            <person name="Lindestad O."/>
        </authorList>
    </citation>
    <scope>NUCLEOTIDE SEQUENCE</scope>
</reference>
<dbReference type="GO" id="GO:0051287">
    <property type="term" value="F:NAD binding"/>
    <property type="evidence" value="ECO:0007669"/>
    <property type="project" value="TreeGrafter"/>
</dbReference>
<evidence type="ECO:0000313" key="6">
    <source>
        <dbReference type="Proteomes" id="UP000838756"/>
    </source>
</evidence>
<dbReference type="OrthoDB" id="447842at2759"/>
<dbReference type="AlphaFoldDB" id="A0A8S4RJ78"/>
<gene>
    <name evidence="5" type="primary">jg8572</name>
    <name evidence="5" type="ORF">PAEG_LOCUS14159</name>
</gene>
<dbReference type="GO" id="GO:0035529">
    <property type="term" value="F:NADH pyrophosphatase activity"/>
    <property type="evidence" value="ECO:0007669"/>
    <property type="project" value="TreeGrafter"/>
</dbReference>
<evidence type="ECO:0000256" key="3">
    <source>
        <dbReference type="RuleBase" id="RU003476"/>
    </source>
</evidence>
<dbReference type="InterPro" id="IPR003293">
    <property type="entry name" value="Nudix_hydrolase6-like"/>
</dbReference>
<dbReference type="Gene3D" id="3.40.630.30">
    <property type="match status" value="1"/>
</dbReference>
<feature type="domain" description="Nudix hydrolase" evidence="4">
    <location>
        <begin position="99"/>
        <end position="228"/>
    </location>
</feature>
<dbReference type="InterPro" id="IPR000086">
    <property type="entry name" value="NUDIX_hydrolase_dom"/>
</dbReference>
<proteinExistence type="inferred from homology"/>